<evidence type="ECO:0000256" key="1">
    <source>
        <dbReference type="SAM" id="MobiDB-lite"/>
    </source>
</evidence>
<keyword evidence="3" id="KW-1185">Reference proteome</keyword>
<dbReference type="OrthoDB" id="10463921at2759"/>
<feature type="region of interest" description="Disordered" evidence="1">
    <location>
        <begin position="54"/>
        <end position="111"/>
    </location>
</feature>
<name>A0A284S4G8_ARMOS</name>
<sequence>MAPTLFKCRFCTFKTRHNKGLSSHYLQIWCGTKLAEHSKYSPIKKRVREAIRELQESSPADSTDSNDDANDDLNMLYFSHHTKPDIPAPPSLKRVHIKDVEDEGNNSYGPE</sequence>
<evidence type="ECO:0000313" key="3">
    <source>
        <dbReference type="Proteomes" id="UP000219338"/>
    </source>
</evidence>
<dbReference type="Proteomes" id="UP000219338">
    <property type="component" value="Unassembled WGS sequence"/>
</dbReference>
<evidence type="ECO:0000313" key="2">
    <source>
        <dbReference type="EMBL" id="SJL15901.1"/>
    </source>
</evidence>
<reference evidence="3" key="1">
    <citation type="journal article" date="2017" name="Nat. Ecol. Evol.">
        <title>Genome expansion and lineage-specific genetic innovations in the forest pathogenic fungi Armillaria.</title>
        <authorList>
            <person name="Sipos G."/>
            <person name="Prasanna A.N."/>
            <person name="Walter M.C."/>
            <person name="O'Connor E."/>
            <person name="Balint B."/>
            <person name="Krizsan K."/>
            <person name="Kiss B."/>
            <person name="Hess J."/>
            <person name="Varga T."/>
            <person name="Slot J."/>
            <person name="Riley R."/>
            <person name="Boka B."/>
            <person name="Rigling D."/>
            <person name="Barry K."/>
            <person name="Lee J."/>
            <person name="Mihaltcheva S."/>
            <person name="LaButti K."/>
            <person name="Lipzen A."/>
            <person name="Waldron R."/>
            <person name="Moloney N.M."/>
            <person name="Sperisen C."/>
            <person name="Kredics L."/>
            <person name="Vagvoelgyi C."/>
            <person name="Patrignani A."/>
            <person name="Fitzpatrick D."/>
            <person name="Nagy I."/>
            <person name="Doyle S."/>
            <person name="Anderson J.B."/>
            <person name="Grigoriev I.V."/>
            <person name="Gueldener U."/>
            <person name="Muensterkoetter M."/>
            <person name="Nagy L.G."/>
        </authorList>
    </citation>
    <scope>NUCLEOTIDE SEQUENCE [LARGE SCALE GENOMIC DNA]</scope>
    <source>
        <strain evidence="3">C18/9</strain>
    </source>
</reference>
<dbReference type="AlphaFoldDB" id="A0A284S4G8"/>
<gene>
    <name evidence="2" type="ORF">ARMOST_19409</name>
</gene>
<accession>A0A284S4G8</accession>
<dbReference type="EMBL" id="FUEG01000031">
    <property type="protein sequence ID" value="SJL15901.1"/>
    <property type="molecule type" value="Genomic_DNA"/>
</dbReference>
<protein>
    <submittedName>
        <fullName evidence="2">Uncharacterized protein</fullName>
    </submittedName>
</protein>
<proteinExistence type="predicted"/>
<organism evidence="2 3">
    <name type="scientific">Armillaria ostoyae</name>
    <name type="common">Armillaria root rot fungus</name>
    <dbReference type="NCBI Taxonomy" id="47428"/>
    <lineage>
        <taxon>Eukaryota</taxon>
        <taxon>Fungi</taxon>
        <taxon>Dikarya</taxon>
        <taxon>Basidiomycota</taxon>
        <taxon>Agaricomycotina</taxon>
        <taxon>Agaricomycetes</taxon>
        <taxon>Agaricomycetidae</taxon>
        <taxon>Agaricales</taxon>
        <taxon>Marasmiineae</taxon>
        <taxon>Physalacriaceae</taxon>
        <taxon>Armillaria</taxon>
    </lineage>
</organism>